<dbReference type="AlphaFoldDB" id="A0A0E9SW05"/>
<reference evidence="1" key="2">
    <citation type="journal article" date="2015" name="Fish Shellfish Immunol.">
        <title>Early steps in the European eel (Anguilla anguilla)-Vibrio vulnificus interaction in the gills: Role of the RtxA13 toxin.</title>
        <authorList>
            <person name="Callol A."/>
            <person name="Pajuelo D."/>
            <person name="Ebbesson L."/>
            <person name="Teles M."/>
            <person name="MacKenzie S."/>
            <person name="Amaro C."/>
        </authorList>
    </citation>
    <scope>NUCLEOTIDE SEQUENCE</scope>
</reference>
<organism evidence="1">
    <name type="scientific">Anguilla anguilla</name>
    <name type="common">European freshwater eel</name>
    <name type="synonym">Muraena anguilla</name>
    <dbReference type="NCBI Taxonomy" id="7936"/>
    <lineage>
        <taxon>Eukaryota</taxon>
        <taxon>Metazoa</taxon>
        <taxon>Chordata</taxon>
        <taxon>Craniata</taxon>
        <taxon>Vertebrata</taxon>
        <taxon>Euteleostomi</taxon>
        <taxon>Actinopterygii</taxon>
        <taxon>Neopterygii</taxon>
        <taxon>Teleostei</taxon>
        <taxon>Anguilliformes</taxon>
        <taxon>Anguillidae</taxon>
        <taxon>Anguilla</taxon>
    </lineage>
</organism>
<dbReference type="EMBL" id="GBXM01063028">
    <property type="protein sequence ID" value="JAH45549.1"/>
    <property type="molecule type" value="Transcribed_RNA"/>
</dbReference>
<proteinExistence type="predicted"/>
<accession>A0A0E9SW05</accession>
<reference evidence="1" key="1">
    <citation type="submission" date="2014-11" db="EMBL/GenBank/DDBJ databases">
        <authorList>
            <person name="Amaro Gonzalez C."/>
        </authorList>
    </citation>
    <scope>NUCLEOTIDE SEQUENCE</scope>
</reference>
<evidence type="ECO:0000313" key="1">
    <source>
        <dbReference type="EMBL" id="JAH45549.1"/>
    </source>
</evidence>
<protein>
    <submittedName>
        <fullName evidence="1">Uncharacterized protein</fullName>
    </submittedName>
</protein>
<sequence>MEIIVCRLFFNGSVNDYRLSPPITREP</sequence>
<name>A0A0E9SW05_ANGAN</name>